<evidence type="ECO:0000256" key="1">
    <source>
        <dbReference type="SAM" id="MobiDB-lite"/>
    </source>
</evidence>
<dbReference type="Proteomes" id="UP000070121">
    <property type="component" value="Unassembled WGS sequence"/>
</dbReference>
<comment type="caution">
    <text evidence="2">The sequence shown here is derived from an EMBL/GenBank/DDBJ whole genome shotgun (WGS) entry which is preliminary data.</text>
</comment>
<proteinExistence type="predicted"/>
<gene>
    <name evidence="2" type="ORF">CSAL01_13301</name>
</gene>
<name>A0A135UMT2_9PEZI</name>
<reference evidence="2 3" key="1">
    <citation type="submission" date="2014-02" db="EMBL/GenBank/DDBJ databases">
        <title>The genome sequence of Colletotrichum salicis CBS 607.94.</title>
        <authorList>
            <person name="Baroncelli R."/>
            <person name="Thon M.R."/>
        </authorList>
    </citation>
    <scope>NUCLEOTIDE SEQUENCE [LARGE SCALE GENOMIC DNA]</scope>
    <source>
        <strain evidence="2 3">CBS 607.94</strain>
    </source>
</reference>
<feature type="region of interest" description="Disordered" evidence="1">
    <location>
        <begin position="64"/>
        <end position="111"/>
    </location>
</feature>
<organism evidence="2 3">
    <name type="scientific">Colletotrichum salicis</name>
    <dbReference type="NCBI Taxonomy" id="1209931"/>
    <lineage>
        <taxon>Eukaryota</taxon>
        <taxon>Fungi</taxon>
        <taxon>Dikarya</taxon>
        <taxon>Ascomycota</taxon>
        <taxon>Pezizomycotina</taxon>
        <taxon>Sordariomycetes</taxon>
        <taxon>Hypocreomycetidae</taxon>
        <taxon>Glomerellales</taxon>
        <taxon>Glomerellaceae</taxon>
        <taxon>Colletotrichum</taxon>
        <taxon>Colletotrichum acutatum species complex</taxon>
    </lineage>
</organism>
<evidence type="ECO:0000313" key="3">
    <source>
        <dbReference type="Proteomes" id="UP000070121"/>
    </source>
</evidence>
<sequence length="150" mass="15830">MVFVLRKLLGDSLNALTRDGLIGPGPYSVPVFNGFFADGLSGHSGYPYNSMLADILHQSPSYSTTGILQTTPPSRSKIFSNQGTTNLKDSPAAVGRNSDTDSNNRTLPPSKLELPILATQISGTSTDPDKVGDVAQLASGTFSNPLDDPF</sequence>
<keyword evidence="3" id="KW-1185">Reference proteome</keyword>
<dbReference type="AlphaFoldDB" id="A0A135UMT2"/>
<accession>A0A135UMT2</accession>
<feature type="compositionally biased region" description="Polar residues" evidence="1">
    <location>
        <begin position="64"/>
        <end position="88"/>
    </location>
</feature>
<protein>
    <submittedName>
        <fullName evidence="2">Uncharacterized protein</fullName>
    </submittedName>
</protein>
<evidence type="ECO:0000313" key="2">
    <source>
        <dbReference type="EMBL" id="KXH61699.1"/>
    </source>
</evidence>
<dbReference type="EMBL" id="JFFI01001257">
    <property type="protein sequence ID" value="KXH61699.1"/>
    <property type="molecule type" value="Genomic_DNA"/>
</dbReference>